<keyword evidence="10" id="KW-0862">Zinc</keyword>
<keyword evidence="7" id="KW-0479">Metal-binding</keyword>
<keyword evidence="6" id="KW-0812">Transmembrane</keyword>
<evidence type="ECO:0000256" key="6">
    <source>
        <dbReference type="ARBA" id="ARBA00022692"/>
    </source>
</evidence>
<evidence type="ECO:0000256" key="5">
    <source>
        <dbReference type="ARBA" id="ARBA00022670"/>
    </source>
</evidence>
<evidence type="ECO:0000256" key="15">
    <source>
        <dbReference type="ARBA" id="ARBA00023136"/>
    </source>
</evidence>
<evidence type="ECO:0000256" key="12">
    <source>
        <dbReference type="ARBA" id="ARBA00022946"/>
    </source>
</evidence>
<evidence type="ECO:0000313" key="19">
    <source>
        <dbReference type="Proteomes" id="UP001230188"/>
    </source>
</evidence>
<dbReference type="EMBL" id="JAQMWT010000093">
    <property type="protein sequence ID" value="KAJ8610839.1"/>
    <property type="molecule type" value="Genomic_DNA"/>
</dbReference>
<dbReference type="SMART" id="SM00382">
    <property type="entry name" value="AAA"/>
    <property type="match status" value="1"/>
</dbReference>
<dbReference type="FunFam" id="3.40.50.300:FF:000277">
    <property type="entry name" value="ATP-dependent zinc metalloprotease FtsH"/>
    <property type="match status" value="1"/>
</dbReference>
<protein>
    <recommendedName>
        <fullName evidence="17">AAA+ ATPase domain-containing protein</fullName>
    </recommendedName>
</protein>
<evidence type="ECO:0000256" key="14">
    <source>
        <dbReference type="ARBA" id="ARBA00023049"/>
    </source>
</evidence>
<accession>A0AAD7XSZ9</accession>
<keyword evidence="19" id="KW-1185">Reference proteome</keyword>
<gene>
    <name evidence="18" type="ORF">CTAYLR_006454</name>
</gene>
<dbReference type="Pfam" id="PF00004">
    <property type="entry name" value="AAA"/>
    <property type="match status" value="1"/>
</dbReference>
<dbReference type="GO" id="GO:0046872">
    <property type="term" value="F:metal ion binding"/>
    <property type="evidence" value="ECO:0007669"/>
    <property type="project" value="UniProtKB-KW"/>
</dbReference>
<sequence length="497" mass="53593">MVGLRRRPLVVSCFAKKNRGTTPKVSAASTATEKEKEESRFKALRRRTLALWAMCLARLRESVSDAKKQGSSRWWRVARTTVILGVCLLLYAAKTKVTGNPSPEIVAQSLEAAPASEVAWSSFLQALRDENGVSEVVVSASRYDFVRSDGSRFFAVPVPIASDVLDMMLKAGATVRAAPKAGASALQVVSWIVLLTYLAVLSGAARQMFRGGVGNVSRRAKMGARAKSDPDAVTFDMIAGIGEARREVEELRDLVSSSKKYSMAGARAPKGVLLVGPPGTGKTMLARALATEAKVPFLYCSGSDFIEIFAGRGAARVRQLFARASKLAPCILFIDELDALGKARRDVPGISGWNDESEQTLNQLLAAMDGVEQNRGIVVLAATNRLSVLDQALVRPGRFDRIVQVPPPDLLGRQQILAIHARKLKLDSSVDLLSIAAITPGLVGADLAAIINEAAIRAVRAERDVVLHADLKDAVDTYFKTRPNKRPTIFDALGNTF</sequence>
<comment type="cofactor">
    <cofactor evidence="1">
        <name>Zn(2+)</name>
        <dbReference type="ChEBI" id="CHEBI:29105"/>
    </cofactor>
</comment>
<dbReference type="GO" id="GO:0016887">
    <property type="term" value="F:ATP hydrolysis activity"/>
    <property type="evidence" value="ECO:0007669"/>
    <property type="project" value="InterPro"/>
</dbReference>
<dbReference type="GO" id="GO:0004176">
    <property type="term" value="F:ATP-dependent peptidase activity"/>
    <property type="evidence" value="ECO:0007669"/>
    <property type="project" value="TreeGrafter"/>
</dbReference>
<dbReference type="Gene3D" id="1.10.8.60">
    <property type="match status" value="1"/>
</dbReference>
<evidence type="ECO:0000256" key="1">
    <source>
        <dbReference type="ARBA" id="ARBA00001947"/>
    </source>
</evidence>
<evidence type="ECO:0000256" key="9">
    <source>
        <dbReference type="ARBA" id="ARBA00022801"/>
    </source>
</evidence>
<dbReference type="PROSITE" id="PS00674">
    <property type="entry name" value="AAA"/>
    <property type="match status" value="1"/>
</dbReference>
<dbReference type="Pfam" id="PF17862">
    <property type="entry name" value="AAA_lid_3"/>
    <property type="match status" value="1"/>
</dbReference>
<keyword evidence="14" id="KW-0482">Metalloprotease</keyword>
<dbReference type="SUPFAM" id="SSF52540">
    <property type="entry name" value="P-loop containing nucleoside triphosphate hydrolases"/>
    <property type="match status" value="1"/>
</dbReference>
<evidence type="ECO:0000256" key="16">
    <source>
        <dbReference type="RuleBase" id="RU003651"/>
    </source>
</evidence>
<keyword evidence="5" id="KW-0645">Protease</keyword>
<evidence type="ECO:0000256" key="3">
    <source>
        <dbReference type="ARBA" id="ARBA00010044"/>
    </source>
</evidence>
<dbReference type="PANTHER" id="PTHR23076">
    <property type="entry name" value="METALLOPROTEASE M41 FTSH"/>
    <property type="match status" value="1"/>
</dbReference>
<evidence type="ECO:0000313" key="18">
    <source>
        <dbReference type="EMBL" id="KAJ8610839.1"/>
    </source>
</evidence>
<reference evidence="18" key="1">
    <citation type="submission" date="2023-01" db="EMBL/GenBank/DDBJ databases">
        <title>Metagenome sequencing of chrysophaentin producing Chrysophaeum taylorii.</title>
        <authorList>
            <person name="Davison J."/>
            <person name="Bewley C."/>
        </authorList>
    </citation>
    <scope>NUCLEOTIDE SEQUENCE</scope>
    <source>
        <strain evidence="18">NIES-1699</strain>
    </source>
</reference>
<dbReference type="GO" id="GO:0016020">
    <property type="term" value="C:membrane"/>
    <property type="evidence" value="ECO:0007669"/>
    <property type="project" value="UniProtKB-SubCell"/>
</dbReference>
<dbReference type="Proteomes" id="UP001230188">
    <property type="component" value="Unassembled WGS sequence"/>
</dbReference>
<dbReference type="InterPro" id="IPR041569">
    <property type="entry name" value="AAA_lid_3"/>
</dbReference>
<evidence type="ECO:0000259" key="17">
    <source>
        <dbReference type="SMART" id="SM00382"/>
    </source>
</evidence>
<keyword evidence="13" id="KW-1133">Transmembrane helix</keyword>
<keyword evidence="11 16" id="KW-0067">ATP-binding</keyword>
<dbReference type="InterPro" id="IPR003959">
    <property type="entry name" value="ATPase_AAA_core"/>
</dbReference>
<dbReference type="Gene3D" id="3.40.50.300">
    <property type="entry name" value="P-loop containing nucleotide triphosphate hydrolases"/>
    <property type="match status" value="1"/>
</dbReference>
<evidence type="ECO:0000256" key="8">
    <source>
        <dbReference type="ARBA" id="ARBA00022741"/>
    </source>
</evidence>
<dbReference type="AlphaFoldDB" id="A0AAD7XSZ9"/>
<dbReference type="InterPro" id="IPR027417">
    <property type="entry name" value="P-loop_NTPase"/>
</dbReference>
<organism evidence="18 19">
    <name type="scientific">Chrysophaeum taylorii</name>
    <dbReference type="NCBI Taxonomy" id="2483200"/>
    <lineage>
        <taxon>Eukaryota</taxon>
        <taxon>Sar</taxon>
        <taxon>Stramenopiles</taxon>
        <taxon>Ochrophyta</taxon>
        <taxon>Pelagophyceae</taxon>
        <taxon>Pelagomonadales</taxon>
        <taxon>Pelagomonadaceae</taxon>
        <taxon>Chrysophaeum</taxon>
    </lineage>
</organism>
<keyword evidence="8 16" id="KW-0547">Nucleotide-binding</keyword>
<evidence type="ECO:0000256" key="4">
    <source>
        <dbReference type="ARBA" id="ARBA00010550"/>
    </source>
</evidence>
<evidence type="ECO:0000256" key="13">
    <source>
        <dbReference type="ARBA" id="ARBA00022989"/>
    </source>
</evidence>
<dbReference type="GO" id="GO:0005524">
    <property type="term" value="F:ATP binding"/>
    <property type="evidence" value="ECO:0007669"/>
    <property type="project" value="UniProtKB-KW"/>
</dbReference>
<feature type="domain" description="AAA+ ATPase" evidence="17">
    <location>
        <begin position="268"/>
        <end position="409"/>
    </location>
</feature>
<comment type="similarity">
    <text evidence="3">In the C-terminal section; belongs to the peptidase M41 family.</text>
</comment>
<dbReference type="InterPro" id="IPR003593">
    <property type="entry name" value="AAA+_ATPase"/>
</dbReference>
<evidence type="ECO:0000256" key="2">
    <source>
        <dbReference type="ARBA" id="ARBA00004141"/>
    </source>
</evidence>
<comment type="similarity">
    <text evidence="4">In the N-terminal section; belongs to the AAA ATPase family.</text>
</comment>
<proteinExistence type="inferred from homology"/>
<name>A0AAD7XSZ9_9STRA</name>
<comment type="caution">
    <text evidence="18">The sequence shown here is derived from an EMBL/GenBank/DDBJ whole genome shotgun (WGS) entry which is preliminary data.</text>
</comment>
<dbReference type="FunFam" id="1.10.8.60:FF:000001">
    <property type="entry name" value="ATP-dependent zinc metalloprotease FtsH"/>
    <property type="match status" value="1"/>
</dbReference>
<evidence type="ECO:0000256" key="10">
    <source>
        <dbReference type="ARBA" id="ARBA00022833"/>
    </source>
</evidence>
<comment type="similarity">
    <text evidence="16">Belongs to the AAA ATPase family.</text>
</comment>
<evidence type="ECO:0000256" key="7">
    <source>
        <dbReference type="ARBA" id="ARBA00022723"/>
    </source>
</evidence>
<dbReference type="GO" id="GO:0006508">
    <property type="term" value="P:proteolysis"/>
    <property type="evidence" value="ECO:0007669"/>
    <property type="project" value="UniProtKB-KW"/>
</dbReference>
<keyword evidence="15" id="KW-0472">Membrane</keyword>
<dbReference type="PANTHER" id="PTHR23076:SF97">
    <property type="entry name" value="ATP-DEPENDENT ZINC METALLOPROTEASE YME1L1"/>
    <property type="match status" value="1"/>
</dbReference>
<evidence type="ECO:0000256" key="11">
    <source>
        <dbReference type="ARBA" id="ARBA00022840"/>
    </source>
</evidence>
<keyword evidence="9" id="KW-0378">Hydrolase</keyword>
<dbReference type="InterPro" id="IPR003960">
    <property type="entry name" value="ATPase_AAA_CS"/>
</dbReference>
<dbReference type="GO" id="GO:0008237">
    <property type="term" value="F:metallopeptidase activity"/>
    <property type="evidence" value="ECO:0007669"/>
    <property type="project" value="UniProtKB-KW"/>
</dbReference>
<keyword evidence="12" id="KW-0809">Transit peptide</keyword>
<comment type="subcellular location">
    <subcellularLocation>
        <location evidence="2">Membrane</location>
        <topology evidence="2">Multi-pass membrane protein</topology>
    </subcellularLocation>
</comment>